<dbReference type="EMBL" id="CAJNOC010000899">
    <property type="protein sequence ID" value="CAF0815090.1"/>
    <property type="molecule type" value="Genomic_DNA"/>
</dbReference>
<evidence type="ECO:0000313" key="2">
    <source>
        <dbReference type="EMBL" id="CAF0815090.1"/>
    </source>
</evidence>
<comment type="caution">
    <text evidence="2">The sequence shown here is derived from an EMBL/GenBank/DDBJ whole genome shotgun (WGS) entry which is preliminary data.</text>
</comment>
<accession>A0A813TVP4</accession>
<keyword evidence="1" id="KW-1133">Transmembrane helix</keyword>
<name>A0A813TVP4_9BILA</name>
<dbReference type="OrthoDB" id="10376581at2759"/>
<dbReference type="Proteomes" id="UP000663879">
    <property type="component" value="Unassembled WGS sequence"/>
</dbReference>
<proteinExistence type="predicted"/>
<evidence type="ECO:0000256" key="1">
    <source>
        <dbReference type="SAM" id="Phobius"/>
    </source>
</evidence>
<evidence type="ECO:0000313" key="3">
    <source>
        <dbReference type="Proteomes" id="UP000663879"/>
    </source>
</evidence>
<dbReference type="Gene3D" id="3.40.50.11350">
    <property type="match status" value="1"/>
</dbReference>
<gene>
    <name evidence="2" type="ORF">OXX778_LOCUS7171</name>
</gene>
<sequence>MFKRTKFIKNILFIALLVVSFYKFYQFLYDYIINSRNQAYLKQNSYKFKNNSKYLEFDSSDPLSDYVKKHEDIINLKIQAKIVFHKRRNSGGYGNSLYAFFSALLISILSDSALVSDWEYIDLFIKPPLKNIFHKYESNSQFNINYKSNYLIQNSPNAWIYNKNLNVYLGYQLPSDQKRLHFESITAFLFDLCANPKNYDKIAKYKLASNKTLQNALTSLSRREENNPHLDAKIVEDLLLVGYEVFSTLLNKFWIPQDFLQKQIDDFYLREFKGKFVVGMQLRFLYMDASDMDKFFKCAFYIEKINGVDNAKWFLSGDDDRKVELIKKKYPNKFIYGNGKIGHTSFSSIGSYERAVFDSGSTFGFTAAIRQNKLPYCIEGLSKQKLDENEPCKRMSLNRGPKRTKGFIVI</sequence>
<keyword evidence="1" id="KW-0472">Membrane</keyword>
<feature type="transmembrane region" description="Helical" evidence="1">
    <location>
        <begin position="7"/>
        <end position="25"/>
    </location>
</feature>
<dbReference type="AlphaFoldDB" id="A0A813TVP4"/>
<keyword evidence="3" id="KW-1185">Reference proteome</keyword>
<organism evidence="2 3">
    <name type="scientific">Brachionus calyciflorus</name>
    <dbReference type="NCBI Taxonomy" id="104777"/>
    <lineage>
        <taxon>Eukaryota</taxon>
        <taxon>Metazoa</taxon>
        <taxon>Spiralia</taxon>
        <taxon>Gnathifera</taxon>
        <taxon>Rotifera</taxon>
        <taxon>Eurotatoria</taxon>
        <taxon>Monogononta</taxon>
        <taxon>Pseudotrocha</taxon>
        <taxon>Ploima</taxon>
        <taxon>Brachionidae</taxon>
        <taxon>Brachionus</taxon>
    </lineage>
</organism>
<protein>
    <submittedName>
        <fullName evidence="2">Uncharacterized protein</fullName>
    </submittedName>
</protein>
<reference evidence="2" key="1">
    <citation type="submission" date="2021-02" db="EMBL/GenBank/DDBJ databases">
        <authorList>
            <person name="Nowell W R."/>
        </authorList>
    </citation>
    <scope>NUCLEOTIDE SEQUENCE</scope>
    <source>
        <strain evidence="2">Ploen Becks lab</strain>
    </source>
</reference>
<keyword evidence="1" id="KW-0812">Transmembrane</keyword>